<evidence type="ECO:0000313" key="2">
    <source>
        <dbReference type="Proteomes" id="UP000030748"/>
    </source>
</evidence>
<dbReference type="EMBL" id="KI630320">
    <property type="protein sequence ID" value="EYU41421.1"/>
    <property type="molecule type" value="Genomic_DNA"/>
</dbReference>
<organism evidence="1 2">
    <name type="scientific">Erythranthe guttata</name>
    <name type="common">Yellow monkey flower</name>
    <name type="synonym">Mimulus guttatus</name>
    <dbReference type="NCBI Taxonomy" id="4155"/>
    <lineage>
        <taxon>Eukaryota</taxon>
        <taxon>Viridiplantae</taxon>
        <taxon>Streptophyta</taxon>
        <taxon>Embryophyta</taxon>
        <taxon>Tracheophyta</taxon>
        <taxon>Spermatophyta</taxon>
        <taxon>Magnoliopsida</taxon>
        <taxon>eudicotyledons</taxon>
        <taxon>Gunneridae</taxon>
        <taxon>Pentapetalae</taxon>
        <taxon>asterids</taxon>
        <taxon>lamiids</taxon>
        <taxon>Lamiales</taxon>
        <taxon>Phrymaceae</taxon>
        <taxon>Erythranthe</taxon>
    </lineage>
</organism>
<feature type="non-terminal residue" evidence="1">
    <location>
        <position position="34"/>
    </location>
</feature>
<sequence>MQFLMHHNPIFTSQETHPMIIACFKMWSSNWIKR</sequence>
<dbReference type="AlphaFoldDB" id="A0A022RN75"/>
<evidence type="ECO:0000313" key="1">
    <source>
        <dbReference type="EMBL" id="EYU41421.1"/>
    </source>
</evidence>
<name>A0A022RN75_ERYGU</name>
<protein>
    <submittedName>
        <fullName evidence="1">Uncharacterized protein</fullName>
    </submittedName>
</protein>
<accession>A0A022RN75</accession>
<reference evidence="1 2" key="1">
    <citation type="journal article" date="2013" name="Proc. Natl. Acad. Sci. U.S.A.">
        <title>Fine-scale variation in meiotic recombination in Mimulus inferred from population shotgun sequencing.</title>
        <authorList>
            <person name="Hellsten U."/>
            <person name="Wright K.M."/>
            <person name="Jenkins J."/>
            <person name="Shu S."/>
            <person name="Yuan Y."/>
            <person name="Wessler S.R."/>
            <person name="Schmutz J."/>
            <person name="Willis J.H."/>
            <person name="Rokhsar D.S."/>
        </authorList>
    </citation>
    <scope>NUCLEOTIDE SEQUENCE [LARGE SCALE GENOMIC DNA]</scope>
    <source>
        <strain evidence="2">cv. DUN x IM62</strain>
    </source>
</reference>
<proteinExistence type="predicted"/>
<dbReference type="Proteomes" id="UP000030748">
    <property type="component" value="Unassembled WGS sequence"/>
</dbReference>
<gene>
    <name evidence="1" type="ORF">MIMGU_mgv1a0270492mg</name>
</gene>
<keyword evidence="2" id="KW-1185">Reference proteome</keyword>